<dbReference type="Proteomes" id="UP001186944">
    <property type="component" value="Unassembled WGS sequence"/>
</dbReference>
<reference evidence="8" key="1">
    <citation type="submission" date="2019-08" db="EMBL/GenBank/DDBJ databases">
        <title>The improved chromosome-level genome for the pearl oyster Pinctada fucata martensii using PacBio sequencing and Hi-C.</title>
        <authorList>
            <person name="Zheng Z."/>
        </authorList>
    </citation>
    <scope>NUCLEOTIDE SEQUENCE</scope>
    <source>
        <strain evidence="8">ZZ-2019</strain>
        <tissue evidence="8">Adductor muscle</tissue>
    </source>
</reference>
<keyword evidence="3" id="KW-0689">Ribosomal protein</keyword>
<accession>A0AA88XYB8</accession>
<protein>
    <recommendedName>
        <fullName evidence="6">Large ribosomal subunit protein mL43</fullName>
    </recommendedName>
</protein>
<dbReference type="Gene3D" id="3.40.30.10">
    <property type="entry name" value="Glutaredoxin"/>
    <property type="match status" value="1"/>
</dbReference>
<dbReference type="InterPro" id="IPR036249">
    <property type="entry name" value="Thioredoxin-like_sf"/>
</dbReference>
<sequence>MSNRSLPSTFLKNTAQNGIGRYVCQMQRVTLKFCKTWGGSRGMRDFIENHLLDFVRANPGVVVYLKPRRHRNAVIAAQYLNGRSESVDCNNMDKDEICKWMEFQRTRSGEQIIRFRKPWHTDTPSVQGIWHPFLNKDPSVNLRTFPDKTLSEYNDPEMSATEKLKLMAQQFENVKIVEDSQDKESEV</sequence>
<gene>
    <name evidence="8" type="ORF">FSP39_001121</name>
</gene>
<evidence type="ECO:0000313" key="8">
    <source>
        <dbReference type="EMBL" id="KAK3094390.1"/>
    </source>
</evidence>
<dbReference type="GO" id="GO:0005762">
    <property type="term" value="C:mitochondrial large ribosomal subunit"/>
    <property type="evidence" value="ECO:0007669"/>
    <property type="project" value="TreeGrafter"/>
</dbReference>
<evidence type="ECO:0000256" key="1">
    <source>
        <dbReference type="ARBA" id="ARBA00004173"/>
    </source>
</evidence>
<dbReference type="AlphaFoldDB" id="A0AA88XYB8"/>
<evidence type="ECO:0000256" key="6">
    <source>
        <dbReference type="ARBA" id="ARBA00035188"/>
    </source>
</evidence>
<dbReference type="SMART" id="SM00916">
    <property type="entry name" value="L51_S25_CI-B8"/>
    <property type="match status" value="1"/>
</dbReference>
<keyword evidence="9" id="KW-1185">Reference proteome</keyword>
<evidence type="ECO:0000256" key="3">
    <source>
        <dbReference type="ARBA" id="ARBA00022980"/>
    </source>
</evidence>
<name>A0AA88XYB8_PINIB</name>
<keyword evidence="4" id="KW-0496">Mitochondrion</keyword>
<dbReference type="SUPFAM" id="SSF52833">
    <property type="entry name" value="Thioredoxin-like"/>
    <property type="match status" value="1"/>
</dbReference>
<dbReference type="EMBL" id="VSWD01000008">
    <property type="protein sequence ID" value="KAK3094390.1"/>
    <property type="molecule type" value="Genomic_DNA"/>
</dbReference>
<dbReference type="InterPro" id="IPR039927">
    <property type="entry name" value="Ribosomal_mL43"/>
</dbReference>
<dbReference type="GO" id="GO:0003735">
    <property type="term" value="F:structural constituent of ribosome"/>
    <property type="evidence" value="ECO:0007669"/>
    <property type="project" value="InterPro"/>
</dbReference>
<evidence type="ECO:0000256" key="4">
    <source>
        <dbReference type="ARBA" id="ARBA00023128"/>
    </source>
</evidence>
<proteinExistence type="inferred from homology"/>
<keyword evidence="5" id="KW-0687">Ribonucleoprotein</keyword>
<dbReference type="InterPro" id="IPR007741">
    <property type="entry name" value="Ribosomal_mL43/mS25/NADH_DH"/>
</dbReference>
<comment type="subcellular location">
    <subcellularLocation>
        <location evidence="1">Mitochondrion</location>
    </subcellularLocation>
</comment>
<dbReference type="GO" id="GO:0032543">
    <property type="term" value="P:mitochondrial translation"/>
    <property type="evidence" value="ECO:0007669"/>
    <property type="project" value="InterPro"/>
</dbReference>
<evidence type="ECO:0000313" key="9">
    <source>
        <dbReference type="Proteomes" id="UP001186944"/>
    </source>
</evidence>
<organism evidence="8 9">
    <name type="scientific">Pinctada imbricata</name>
    <name type="common">Atlantic pearl-oyster</name>
    <name type="synonym">Pinctada martensii</name>
    <dbReference type="NCBI Taxonomy" id="66713"/>
    <lineage>
        <taxon>Eukaryota</taxon>
        <taxon>Metazoa</taxon>
        <taxon>Spiralia</taxon>
        <taxon>Lophotrochozoa</taxon>
        <taxon>Mollusca</taxon>
        <taxon>Bivalvia</taxon>
        <taxon>Autobranchia</taxon>
        <taxon>Pteriomorphia</taxon>
        <taxon>Pterioida</taxon>
        <taxon>Pterioidea</taxon>
        <taxon>Pteriidae</taxon>
        <taxon>Pinctada</taxon>
    </lineage>
</organism>
<dbReference type="PANTHER" id="PTHR21396">
    <property type="entry name" value="39S RIBOSOMAL PROTEIN L43"/>
    <property type="match status" value="1"/>
</dbReference>
<dbReference type="Pfam" id="PF05047">
    <property type="entry name" value="L51_S25_CI-B8"/>
    <property type="match status" value="1"/>
</dbReference>
<comment type="caution">
    <text evidence="8">The sequence shown here is derived from an EMBL/GenBank/DDBJ whole genome shotgun (WGS) entry which is preliminary data.</text>
</comment>
<feature type="domain" description="Ribosomal protein/NADH dehydrogenase" evidence="7">
    <location>
        <begin position="35"/>
        <end position="108"/>
    </location>
</feature>
<dbReference type="PANTHER" id="PTHR21396:SF2">
    <property type="entry name" value="LARGE RIBOSOMAL SUBUNIT PROTEIN ML43"/>
    <property type="match status" value="1"/>
</dbReference>
<evidence type="ECO:0000256" key="5">
    <source>
        <dbReference type="ARBA" id="ARBA00023274"/>
    </source>
</evidence>
<comment type="similarity">
    <text evidence="2">Belongs to the mitochondrion-specific ribosomal protein mL43 family.</text>
</comment>
<evidence type="ECO:0000259" key="7">
    <source>
        <dbReference type="SMART" id="SM00916"/>
    </source>
</evidence>
<evidence type="ECO:0000256" key="2">
    <source>
        <dbReference type="ARBA" id="ARBA00006073"/>
    </source>
</evidence>